<sequence length="107" mass="12069">MEAFQVIDILTRIGLLEIDNRLVYRRGKWYVRTREIPERGPYDTRLEAVEGLYRHVAICSGRLSHCNHAEAAAFMAHSVQKCCQPACDLCADLLAVLPVETAIQLNA</sequence>
<dbReference type="OrthoDB" id="6369952at2"/>
<dbReference type="Proteomes" id="UP000252995">
    <property type="component" value="Unassembled WGS sequence"/>
</dbReference>
<dbReference type="Pfam" id="PF19837">
    <property type="entry name" value="DUF6316"/>
    <property type="match status" value="1"/>
</dbReference>
<evidence type="ECO:0000313" key="2">
    <source>
        <dbReference type="EMBL" id="RBP32313.1"/>
    </source>
</evidence>
<accession>A0A366GXL0</accession>
<evidence type="ECO:0000313" key="3">
    <source>
        <dbReference type="Proteomes" id="UP000252995"/>
    </source>
</evidence>
<dbReference type="AlphaFoldDB" id="A0A366GXL0"/>
<dbReference type="InterPro" id="IPR045630">
    <property type="entry name" value="DUF6316"/>
</dbReference>
<proteinExistence type="predicted"/>
<organism evidence="2 3">
    <name type="scientific">Marinobacter pelagius</name>
    <dbReference type="NCBI Taxonomy" id="379482"/>
    <lineage>
        <taxon>Bacteria</taxon>
        <taxon>Pseudomonadati</taxon>
        <taxon>Pseudomonadota</taxon>
        <taxon>Gammaproteobacteria</taxon>
        <taxon>Pseudomonadales</taxon>
        <taxon>Marinobacteraceae</taxon>
        <taxon>Marinobacter</taxon>
    </lineage>
</organism>
<dbReference type="EMBL" id="QNRO01000004">
    <property type="protein sequence ID" value="RBP32313.1"/>
    <property type="molecule type" value="Genomic_DNA"/>
</dbReference>
<name>A0A366GXL0_9GAMM</name>
<comment type="caution">
    <text evidence="2">The sequence shown here is derived from an EMBL/GenBank/DDBJ whole genome shotgun (WGS) entry which is preliminary data.</text>
</comment>
<protein>
    <recommendedName>
        <fullName evidence="1">DUF6316 domain-containing protein</fullName>
    </recommendedName>
</protein>
<evidence type="ECO:0000259" key="1">
    <source>
        <dbReference type="Pfam" id="PF19837"/>
    </source>
</evidence>
<gene>
    <name evidence="2" type="ORF">DET50_10482</name>
</gene>
<dbReference type="RefSeq" id="WP_113861874.1">
    <property type="nucleotide sequence ID" value="NZ_QNRO01000004.1"/>
</dbReference>
<reference evidence="2 3" key="1">
    <citation type="submission" date="2018-06" db="EMBL/GenBank/DDBJ databases">
        <title>Freshwater and sediment microbial communities from various areas in North America, analyzing microbe dynamics in response to fracking.</title>
        <authorList>
            <person name="Lamendella R."/>
        </authorList>
    </citation>
    <scope>NUCLEOTIDE SEQUENCE [LARGE SCALE GENOMIC DNA]</scope>
    <source>
        <strain evidence="2 3">114J</strain>
    </source>
</reference>
<feature type="domain" description="DUF6316" evidence="1">
    <location>
        <begin position="20"/>
        <end position="57"/>
    </location>
</feature>